<keyword evidence="2" id="KW-1185">Reference proteome</keyword>
<dbReference type="EMBL" id="JAAKYA010000027">
    <property type="protein sequence ID" value="NGO38661.1"/>
    <property type="molecule type" value="Genomic_DNA"/>
</dbReference>
<name>A0A6M1RTF2_9BACT</name>
<organism evidence="1 2">
    <name type="scientific">Limisphaera ngatamarikiensis</name>
    <dbReference type="NCBI Taxonomy" id="1324935"/>
    <lineage>
        <taxon>Bacteria</taxon>
        <taxon>Pseudomonadati</taxon>
        <taxon>Verrucomicrobiota</taxon>
        <taxon>Verrucomicrobiia</taxon>
        <taxon>Limisphaerales</taxon>
        <taxon>Limisphaeraceae</taxon>
        <taxon>Limisphaera</taxon>
    </lineage>
</organism>
<dbReference type="RefSeq" id="WP_165106252.1">
    <property type="nucleotide sequence ID" value="NZ_JAAKYA010000027.1"/>
</dbReference>
<protein>
    <submittedName>
        <fullName evidence="1">DUF4276 family protein</fullName>
    </submittedName>
</protein>
<dbReference type="Proteomes" id="UP000477311">
    <property type="component" value="Unassembled WGS sequence"/>
</dbReference>
<evidence type="ECO:0000313" key="1">
    <source>
        <dbReference type="EMBL" id="NGO38661.1"/>
    </source>
</evidence>
<dbReference type="AlphaFoldDB" id="A0A6M1RTF2"/>
<gene>
    <name evidence="1" type="ORF">G4L39_04520</name>
</gene>
<comment type="caution">
    <text evidence="1">The sequence shown here is derived from an EMBL/GenBank/DDBJ whole genome shotgun (WGS) entry which is preliminary data.</text>
</comment>
<evidence type="ECO:0000313" key="2">
    <source>
        <dbReference type="Proteomes" id="UP000477311"/>
    </source>
</evidence>
<accession>A0A6M1RTF2</accession>
<reference evidence="1 2" key="1">
    <citation type="submission" date="2020-02" db="EMBL/GenBank/DDBJ databases">
        <title>Draft genome sequence of Limisphaera ngatamarikiensis NGM72.4T, a thermophilic Verrucomicrobia grouped in subdivision 3.</title>
        <authorList>
            <person name="Carere C.R."/>
            <person name="Steen J."/>
            <person name="Hugenholtz P."/>
            <person name="Stott M.B."/>
        </authorList>
    </citation>
    <scope>NUCLEOTIDE SEQUENCE [LARGE SCALE GENOMIC DNA]</scope>
    <source>
        <strain evidence="1 2">NGM72.4</strain>
    </source>
</reference>
<sequence length="224" mass="25407">MKRVLIYVEGQTEETFVRDVLAPHLMKTCQIELKPTLARTKHTKSGQTFKGGIVSYAQVKGDIQRLLGDSNAALVTTMIDYYGLPDNFPGKDTLPAGTPYVRVRHLENAFANDIGDPRFLPFLVLHEFETLVLVKPENLGKVLPQYENQLQALVKNIRGIPPEEVNDGPQTHPSARILQHFRGYQRRLHGPLVIKDIGLETIREQCTHFNEWLKKLEGLCEVTQ</sequence>
<proteinExistence type="predicted"/>
<dbReference type="InterPro" id="IPR025455">
    <property type="entry name" value="DUF4276"/>
</dbReference>
<dbReference type="Pfam" id="PF14103">
    <property type="entry name" value="DUF4276"/>
    <property type="match status" value="1"/>
</dbReference>